<dbReference type="Proteomes" id="UP000064243">
    <property type="component" value="Unassembled WGS sequence"/>
</dbReference>
<gene>
    <name evidence="2" type="ORF">ABW22_01415</name>
</gene>
<dbReference type="AlphaFoldDB" id="A0A106BVP5"/>
<comment type="caution">
    <text evidence="2">The sequence shown here is derived from an EMBL/GenBank/DDBJ whole genome shotgun (WGS) entry which is preliminary data.</text>
</comment>
<sequence>MNLSEHFTLDEMTISQEAVRSGLRNEPSDVQIESLRALCEAVLEPLRARIKRPIVVLSGFRSVTINRRVGGVDDSQHCKGEAGDIMVPGMDTSDVVDMIRAMKLPIDQVIDEFARWVHVSHSRRRGNRGEVLMAWRRGGQTHYRRVT</sequence>
<accession>A0A106BVP5</accession>
<dbReference type="PATRIC" id="fig|36861.3.peg.2538"/>
<evidence type="ECO:0000313" key="2">
    <source>
        <dbReference type="EMBL" id="KVW99505.1"/>
    </source>
</evidence>
<name>A0A106BVP5_THIDE</name>
<dbReference type="SUPFAM" id="SSF55166">
    <property type="entry name" value="Hedgehog/DD-peptidase"/>
    <property type="match status" value="1"/>
</dbReference>
<keyword evidence="3" id="KW-1185">Reference proteome</keyword>
<proteinExistence type="predicted"/>
<dbReference type="OrthoDB" id="5242612at2"/>
<dbReference type="Pfam" id="PF08291">
    <property type="entry name" value="Peptidase_M15_3"/>
    <property type="match status" value="1"/>
</dbReference>
<reference evidence="2 3" key="1">
    <citation type="journal article" date="2015" name="Appl. Environ. Microbiol.">
        <title>Aerobic and Anaerobic Thiosulfate Oxidation by a Cold-Adapted, Subglacial Chemoautotroph.</title>
        <authorList>
            <person name="Harrold Z.R."/>
            <person name="Skidmore M.L."/>
            <person name="Hamilton T.L."/>
            <person name="Desch L."/>
            <person name="Amada K."/>
            <person name="van Gelder W."/>
            <person name="Glover K."/>
            <person name="Roden E.E."/>
            <person name="Boyd E.S."/>
        </authorList>
    </citation>
    <scope>NUCLEOTIDE SEQUENCE [LARGE SCALE GENOMIC DNA]</scope>
    <source>
        <strain evidence="2 3">RG</strain>
    </source>
</reference>
<evidence type="ECO:0000313" key="3">
    <source>
        <dbReference type="Proteomes" id="UP000064243"/>
    </source>
</evidence>
<dbReference type="RefSeq" id="WP_059751227.1">
    <property type="nucleotide sequence ID" value="NZ_LDUG01000004.1"/>
</dbReference>
<evidence type="ECO:0000259" key="1">
    <source>
        <dbReference type="Pfam" id="PF08291"/>
    </source>
</evidence>
<dbReference type="Gene3D" id="3.30.1380.10">
    <property type="match status" value="1"/>
</dbReference>
<feature type="domain" description="Peptidase M15A C-terminal" evidence="1">
    <location>
        <begin position="6"/>
        <end position="120"/>
    </location>
</feature>
<dbReference type="InterPro" id="IPR009045">
    <property type="entry name" value="Zn_M74/Hedgehog-like"/>
</dbReference>
<protein>
    <recommendedName>
        <fullName evidence="1">Peptidase M15A C-terminal domain-containing protein</fullName>
    </recommendedName>
</protein>
<dbReference type="EMBL" id="LDUG01000004">
    <property type="protein sequence ID" value="KVW99505.1"/>
    <property type="molecule type" value="Genomic_DNA"/>
</dbReference>
<dbReference type="InterPro" id="IPR013230">
    <property type="entry name" value="Peptidase_M15A_C"/>
</dbReference>
<organism evidence="2 3">
    <name type="scientific">Thiobacillus denitrificans</name>
    <dbReference type="NCBI Taxonomy" id="36861"/>
    <lineage>
        <taxon>Bacteria</taxon>
        <taxon>Pseudomonadati</taxon>
        <taxon>Pseudomonadota</taxon>
        <taxon>Betaproteobacteria</taxon>
        <taxon>Nitrosomonadales</taxon>
        <taxon>Thiobacillaceae</taxon>
        <taxon>Thiobacillus</taxon>
    </lineage>
</organism>